<dbReference type="EMBL" id="BART01032175">
    <property type="protein sequence ID" value="GAH08138.1"/>
    <property type="molecule type" value="Genomic_DNA"/>
</dbReference>
<name>X1EHL3_9ZZZZ</name>
<proteinExistence type="predicted"/>
<accession>X1EHL3</accession>
<evidence type="ECO:0000313" key="1">
    <source>
        <dbReference type="EMBL" id="GAH08138.1"/>
    </source>
</evidence>
<sequence length="70" mass="7970">PVHGLPVSREYTRPDLTFCMPSGKLVKAYEKKRTEAMRVHYQKAEKIAAGRKKKKGEYLCVQLQKSGSFA</sequence>
<comment type="caution">
    <text evidence="1">The sequence shown here is derived from an EMBL/GenBank/DDBJ whole genome shotgun (WGS) entry which is preliminary data.</text>
</comment>
<dbReference type="AlphaFoldDB" id="X1EHL3"/>
<organism evidence="1">
    <name type="scientific">marine sediment metagenome</name>
    <dbReference type="NCBI Taxonomy" id="412755"/>
    <lineage>
        <taxon>unclassified sequences</taxon>
        <taxon>metagenomes</taxon>
        <taxon>ecological metagenomes</taxon>
    </lineage>
</organism>
<protein>
    <submittedName>
        <fullName evidence="1">Uncharacterized protein</fullName>
    </submittedName>
</protein>
<gene>
    <name evidence="1" type="ORF">S01H4_55692</name>
</gene>
<reference evidence="1" key="1">
    <citation type="journal article" date="2014" name="Front. Microbiol.">
        <title>High frequency of phylogenetically diverse reductive dehalogenase-homologous genes in deep subseafloor sedimentary metagenomes.</title>
        <authorList>
            <person name="Kawai M."/>
            <person name="Futagami T."/>
            <person name="Toyoda A."/>
            <person name="Takaki Y."/>
            <person name="Nishi S."/>
            <person name="Hori S."/>
            <person name="Arai W."/>
            <person name="Tsubouchi T."/>
            <person name="Morono Y."/>
            <person name="Uchiyama I."/>
            <person name="Ito T."/>
            <person name="Fujiyama A."/>
            <person name="Inagaki F."/>
            <person name="Takami H."/>
        </authorList>
    </citation>
    <scope>NUCLEOTIDE SEQUENCE</scope>
    <source>
        <strain evidence="1">Expedition CK06-06</strain>
    </source>
</reference>
<feature type="non-terminal residue" evidence="1">
    <location>
        <position position="1"/>
    </location>
</feature>